<organism evidence="2 3">
    <name type="scientific">Acer negundo</name>
    <name type="common">Box elder</name>
    <dbReference type="NCBI Taxonomy" id="4023"/>
    <lineage>
        <taxon>Eukaryota</taxon>
        <taxon>Viridiplantae</taxon>
        <taxon>Streptophyta</taxon>
        <taxon>Embryophyta</taxon>
        <taxon>Tracheophyta</taxon>
        <taxon>Spermatophyta</taxon>
        <taxon>Magnoliopsida</taxon>
        <taxon>eudicotyledons</taxon>
        <taxon>Gunneridae</taxon>
        <taxon>Pentapetalae</taxon>
        <taxon>rosids</taxon>
        <taxon>malvids</taxon>
        <taxon>Sapindales</taxon>
        <taxon>Sapindaceae</taxon>
        <taxon>Hippocastanoideae</taxon>
        <taxon>Acereae</taxon>
        <taxon>Acer</taxon>
    </lineage>
</organism>
<evidence type="ECO:0000313" key="3">
    <source>
        <dbReference type="Proteomes" id="UP001064489"/>
    </source>
</evidence>
<name>A0AAD5IQ87_ACENE</name>
<proteinExistence type="predicted"/>
<reference evidence="2" key="2">
    <citation type="submission" date="2023-02" db="EMBL/GenBank/DDBJ databases">
        <authorList>
            <person name="Swenson N.G."/>
            <person name="Wegrzyn J.L."/>
            <person name="Mcevoy S.L."/>
        </authorList>
    </citation>
    <scope>NUCLEOTIDE SEQUENCE</scope>
    <source>
        <strain evidence="2">91603</strain>
        <tissue evidence="2">Leaf</tissue>
    </source>
</reference>
<comment type="caution">
    <text evidence="2">The sequence shown here is derived from an EMBL/GenBank/DDBJ whole genome shotgun (WGS) entry which is preliminary data.</text>
</comment>
<dbReference type="AlphaFoldDB" id="A0AAD5IQ87"/>
<dbReference type="EMBL" id="JAJSOW010000103">
    <property type="protein sequence ID" value="KAI9174174.1"/>
    <property type="molecule type" value="Genomic_DNA"/>
</dbReference>
<protein>
    <submittedName>
        <fullName evidence="2">Uncharacterized protein</fullName>
    </submittedName>
</protein>
<accession>A0AAD5IQ87</accession>
<feature type="signal peptide" evidence="1">
    <location>
        <begin position="1"/>
        <end position="23"/>
    </location>
</feature>
<evidence type="ECO:0000256" key="1">
    <source>
        <dbReference type="SAM" id="SignalP"/>
    </source>
</evidence>
<reference evidence="2" key="1">
    <citation type="journal article" date="2022" name="Plant J.">
        <title>Strategies of tolerance reflected in two North American maple genomes.</title>
        <authorList>
            <person name="McEvoy S.L."/>
            <person name="Sezen U.U."/>
            <person name="Trouern-Trend A."/>
            <person name="McMahon S.M."/>
            <person name="Schaberg P.G."/>
            <person name="Yang J."/>
            <person name="Wegrzyn J.L."/>
            <person name="Swenson N.G."/>
        </authorList>
    </citation>
    <scope>NUCLEOTIDE SEQUENCE</scope>
    <source>
        <strain evidence="2">91603</strain>
    </source>
</reference>
<evidence type="ECO:0000313" key="2">
    <source>
        <dbReference type="EMBL" id="KAI9174174.1"/>
    </source>
</evidence>
<feature type="chain" id="PRO_5041913404" evidence="1">
    <location>
        <begin position="24"/>
        <end position="66"/>
    </location>
</feature>
<gene>
    <name evidence="2" type="ORF">LWI28_013152</name>
</gene>
<dbReference type="Proteomes" id="UP001064489">
    <property type="component" value="Chromosome 8"/>
</dbReference>
<keyword evidence="3" id="KW-1185">Reference proteome</keyword>
<keyword evidence="1" id="KW-0732">Signal</keyword>
<sequence>MLRYLKMILMLCRLFDLQQVSKSLNVSFIFLCHNNFSKASVFQVVNHLVSSFKSRDMVSPVDEIHT</sequence>